<dbReference type="AlphaFoldDB" id="A0AAU8PH11"/>
<organism evidence="1 2">
    <name type="scientific">Treponema pallidum subsp. pertenue (strain Gauthier)</name>
    <dbReference type="NCBI Taxonomy" id="491080"/>
    <lineage>
        <taxon>Bacteria</taxon>
        <taxon>Pseudomonadati</taxon>
        <taxon>Spirochaetota</taxon>
        <taxon>Spirochaetia</taxon>
        <taxon>Spirochaetales</taxon>
        <taxon>Treponemataceae</taxon>
        <taxon>Treponema</taxon>
    </lineage>
</organism>
<gene>
    <name evidence="1" type="ordered locus">TPEGAU_0637a</name>
</gene>
<name>A0AAU8PH11_TREPG</name>
<dbReference type="Proteomes" id="UP000008192">
    <property type="component" value="Chromosome"/>
</dbReference>
<reference evidence="2" key="1">
    <citation type="journal article" date="2012" name="PLoS Negl. Trop. Dis.">
        <title>Whole genome sequences of three Treponema pallidum ssp. pertenue strains: yaws and syphilis treponemes differ in less than 0.2% of the genome sequence.</title>
        <authorList>
            <person name="Cejkova D."/>
            <person name="Zobanikova M."/>
            <person name="Chen L."/>
            <person name="Pospisilova P."/>
            <person name="Strouhal M."/>
            <person name="Qin X."/>
            <person name="Mikalova L."/>
            <person name="Norris S.J."/>
            <person name="Muzny D.M."/>
            <person name="Gibbs R.A."/>
            <person name="Fulton L.L."/>
            <person name="Sodergren E."/>
            <person name="Weinstock G.M."/>
            <person name="Smajs D."/>
        </authorList>
    </citation>
    <scope>NUCLEOTIDE SEQUENCE [LARGE SCALE GENOMIC DNA]</scope>
    <source>
        <strain evidence="2">Gauthier</strain>
    </source>
</reference>
<proteinExistence type="predicted"/>
<evidence type="ECO:0000313" key="2">
    <source>
        <dbReference type="Proteomes" id="UP000008192"/>
    </source>
</evidence>
<sequence length="61" mass="6795">MPRVCFLSKKKEWGEWLWRVPLSGVDCRYEHHERAVGVAKTRLPGPNAVGNAGTCTVPCSL</sequence>
<dbReference type="EMBL" id="CP002376">
    <property type="protein sequence ID" value="AEZ59898.1"/>
    <property type="molecule type" value="Genomic_DNA"/>
</dbReference>
<protein>
    <submittedName>
        <fullName evidence="1">Uncharacterized protein</fullName>
    </submittedName>
</protein>
<dbReference type="KEGG" id="tpg:TPEGAU_0637a"/>
<accession>A0AAU8PH11</accession>
<evidence type="ECO:0000313" key="1">
    <source>
        <dbReference type="EMBL" id="AEZ59898.1"/>
    </source>
</evidence>